<comment type="caution">
    <text evidence="5">The sequence shown here is derived from an EMBL/GenBank/DDBJ whole genome shotgun (WGS) entry which is preliminary data.</text>
</comment>
<accession>A0A0Q0GL80</accession>
<dbReference type="SUPFAM" id="SSF55347">
    <property type="entry name" value="Glyceraldehyde-3-phosphate dehydrogenase-like, C-terminal domain"/>
    <property type="match status" value="1"/>
</dbReference>
<dbReference type="Proteomes" id="UP000050384">
    <property type="component" value="Unassembled WGS sequence"/>
</dbReference>
<dbReference type="InterPro" id="IPR055170">
    <property type="entry name" value="GFO_IDH_MocA-like_dom"/>
</dbReference>
<dbReference type="PANTHER" id="PTHR42840:SF3">
    <property type="entry name" value="BINDING ROSSMANN FOLD OXIDOREDUCTASE, PUTATIVE (AFU_ORTHOLOGUE AFUA_2G10240)-RELATED"/>
    <property type="match status" value="1"/>
</dbReference>
<dbReference type="PATRIC" id="fig|264459.3.peg.6551"/>
<proteinExistence type="inferred from homology"/>
<dbReference type="InterPro" id="IPR000683">
    <property type="entry name" value="Gfo/Idh/MocA-like_OxRdtase_N"/>
</dbReference>
<evidence type="ECO:0000259" key="3">
    <source>
        <dbReference type="Pfam" id="PF01408"/>
    </source>
</evidence>
<evidence type="ECO:0000313" key="6">
    <source>
        <dbReference type="Proteomes" id="UP000050384"/>
    </source>
</evidence>
<dbReference type="RefSeq" id="WP_057426124.1">
    <property type="nucleotide sequence ID" value="NZ_LJRI01000050.1"/>
</dbReference>
<protein>
    <submittedName>
        <fullName evidence="5">Inositol 2-dehydrogenase</fullName>
    </submittedName>
</protein>
<dbReference type="InterPro" id="IPR036291">
    <property type="entry name" value="NAD(P)-bd_dom_sf"/>
</dbReference>
<dbReference type="EMBL" id="LJRI01000050">
    <property type="protein sequence ID" value="KPZ14247.1"/>
    <property type="molecule type" value="Genomic_DNA"/>
</dbReference>
<dbReference type="SUPFAM" id="SSF51735">
    <property type="entry name" value="NAD(P)-binding Rossmann-fold domains"/>
    <property type="match status" value="1"/>
</dbReference>
<dbReference type="GO" id="GO:0000166">
    <property type="term" value="F:nucleotide binding"/>
    <property type="evidence" value="ECO:0007669"/>
    <property type="project" value="InterPro"/>
</dbReference>
<dbReference type="InterPro" id="IPR030827">
    <property type="entry name" value="Myo_inos_IolG"/>
</dbReference>
<dbReference type="Pfam" id="PF22725">
    <property type="entry name" value="GFO_IDH_MocA_C3"/>
    <property type="match status" value="1"/>
</dbReference>
<dbReference type="GO" id="GO:0016491">
    <property type="term" value="F:oxidoreductase activity"/>
    <property type="evidence" value="ECO:0007669"/>
    <property type="project" value="UniProtKB-KW"/>
</dbReference>
<organism evidence="5 6">
    <name type="scientific">Pseudomonas syringae pv. spinaceae</name>
    <dbReference type="NCBI Taxonomy" id="264459"/>
    <lineage>
        <taxon>Bacteria</taxon>
        <taxon>Pseudomonadati</taxon>
        <taxon>Pseudomonadota</taxon>
        <taxon>Gammaproteobacteria</taxon>
        <taxon>Pseudomonadales</taxon>
        <taxon>Pseudomonadaceae</taxon>
        <taxon>Pseudomonas</taxon>
        <taxon>Pseudomonas syringae</taxon>
    </lineage>
</organism>
<dbReference type="AlphaFoldDB" id="A0A0Q0GL80"/>
<dbReference type="GO" id="GO:0005737">
    <property type="term" value="C:cytoplasm"/>
    <property type="evidence" value="ECO:0007669"/>
    <property type="project" value="TreeGrafter"/>
</dbReference>
<comment type="similarity">
    <text evidence="1">Belongs to the Gfo/Idh/MocA family.</text>
</comment>
<evidence type="ECO:0000259" key="4">
    <source>
        <dbReference type="Pfam" id="PF22725"/>
    </source>
</evidence>
<reference evidence="5 6" key="1">
    <citation type="submission" date="2015-09" db="EMBL/GenBank/DDBJ databases">
        <title>Genome announcement of multiple Pseudomonas syringae strains.</title>
        <authorList>
            <person name="Thakur S."/>
            <person name="Wang P.W."/>
            <person name="Gong Y."/>
            <person name="Weir B.S."/>
            <person name="Guttman D.S."/>
        </authorList>
    </citation>
    <scope>NUCLEOTIDE SEQUENCE [LARGE SCALE GENOMIC DNA]</scope>
    <source>
        <strain evidence="5 6">ICMP16929</strain>
    </source>
</reference>
<name>A0A0Q0GL80_PSESX</name>
<feature type="domain" description="Gfo/Idh/MocA-like oxidoreductase N-terminal" evidence="3">
    <location>
        <begin position="2"/>
        <end position="119"/>
    </location>
</feature>
<dbReference type="Gene3D" id="3.30.360.10">
    <property type="entry name" value="Dihydrodipicolinate Reductase, domain 2"/>
    <property type="match status" value="1"/>
</dbReference>
<evidence type="ECO:0000256" key="1">
    <source>
        <dbReference type="ARBA" id="ARBA00010928"/>
    </source>
</evidence>
<feature type="domain" description="GFO/IDH/MocA-like oxidoreductase" evidence="4">
    <location>
        <begin position="128"/>
        <end position="248"/>
    </location>
</feature>
<dbReference type="NCBIfam" id="TIGR04380">
    <property type="entry name" value="myo_inos_iolG"/>
    <property type="match status" value="1"/>
</dbReference>
<dbReference type="Pfam" id="PF01408">
    <property type="entry name" value="GFO_IDH_MocA"/>
    <property type="match status" value="1"/>
</dbReference>
<dbReference type="Gene3D" id="3.40.50.720">
    <property type="entry name" value="NAD(P)-binding Rossmann-like Domain"/>
    <property type="match status" value="1"/>
</dbReference>
<evidence type="ECO:0000256" key="2">
    <source>
        <dbReference type="ARBA" id="ARBA00023002"/>
    </source>
</evidence>
<dbReference type="PANTHER" id="PTHR42840">
    <property type="entry name" value="NAD(P)-BINDING ROSSMANN-FOLD SUPERFAMILY PROTEIN-RELATED"/>
    <property type="match status" value="1"/>
</dbReference>
<evidence type="ECO:0000313" key="5">
    <source>
        <dbReference type="EMBL" id="KPZ14247.1"/>
    </source>
</evidence>
<gene>
    <name evidence="5" type="ORF">ALO94_04181</name>
</gene>
<sequence length="333" mass="36801">MLRIAVLGAGRIGKIHAANVATNPRTKLVVVADPWKEGVNALALQLGCETAYDYASAIERADVDAVLIGTPTEFHIELMLQAVRLGKPVICEKPIDMDYERAKAAVDELERLNGRVMLAFNRRFDPDYLRLRRAIDDGEIGVVRQVIITSRDPALAARAYLETSGGIFRDMTIHDFDMARSLLGEEPVEVFAVGNRLVDPTLESIPDYDSVMVLMRTASGRQCHINCCREAVYGFDQRLEVSGSKGMLLNENHRTNSVRRYGAEATDVADPLLNFFLERHANSYKIELNSFLDAVENNSPMPATPRDGLRALRLANCASESAETGKIVSVGNH</sequence>
<keyword evidence="2" id="KW-0560">Oxidoreductase</keyword>
<dbReference type="GO" id="GO:0006740">
    <property type="term" value="P:NADPH regeneration"/>
    <property type="evidence" value="ECO:0007669"/>
    <property type="project" value="TreeGrafter"/>
</dbReference>